<evidence type="ECO:0000313" key="3">
    <source>
        <dbReference type="Proteomes" id="UP000887013"/>
    </source>
</evidence>
<dbReference type="Proteomes" id="UP000887013">
    <property type="component" value="Unassembled WGS sequence"/>
</dbReference>
<feature type="region of interest" description="Disordered" evidence="1">
    <location>
        <begin position="20"/>
        <end position="47"/>
    </location>
</feature>
<reference evidence="2" key="1">
    <citation type="submission" date="2020-08" db="EMBL/GenBank/DDBJ databases">
        <title>Multicomponent nature underlies the extraordinary mechanical properties of spider dragline silk.</title>
        <authorList>
            <person name="Kono N."/>
            <person name="Nakamura H."/>
            <person name="Mori M."/>
            <person name="Yoshida Y."/>
            <person name="Ohtoshi R."/>
            <person name="Malay A.D."/>
            <person name="Moran D.A.P."/>
            <person name="Tomita M."/>
            <person name="Numata K."/>
            <person name="Arakawa K."/>
        </authorList>
    </citation>
    <scope>NUCLEOTIDE SEQUENCE</scope>
</reference>
<evidence type="ECO:0000256" key="1">
    <source>
        <dbReference type="SAM" id="MobiDB-lite"/>
    </source>
</evidence>
<gene>
    <name evidence="2" type="ORF">NPIL_417881</name>
</gene>
<dbReference type="AlphaFoldDB" id="A0A8X6N8D5"/>
<name>A0A8X6N8D5_NEPPI</name>
<dbReference type="OrthoDB" id="10631022at2759"/>
<sequence length="119" mass="12415">MWRCSPANSSGAITIEILKGHLEKPDSERTPLISESGPSSIDSCDIDSEDGGGGATAACFYAASSHSLVVKGYNSFGLCVPLKGGIIKASADDTFTLIETNLPTANLGQCPPELEELRL</sequence>
<comment type="caution">
    <text evidence="2">The sequence shown here is derived from an EMBL/GenBank/DDBJ whole genome shotgun (WGS) entry which is preliminary data.</text>
</comment>
<organism evidence="2 3">
    <name type="scientific">Nephila pilipes</name>
    <name type="common">Giant wood spider</name>
    <name type="synonym">Nephila maculata</name>
    <dbReference type="NCBI Taxonomy" id="299642"/>
    <lineage>
        <taxon>Eukaryota</taxon>
        <taxon>Metazoa</taxon>
        <taxon>Ecdysozoa</taxon>
        <taxon>Arthropoda</taxon>
        <taxon>Chelicerata</taxon>
        <taxon>Arachnida</taxon>
        <taxon>Araneae</taxon>
        <taxon>Araneomorphae</taxon>
        <taxon>Entelegynae</taxon>
        <taxon>Araneoidea</taxon>
        <taxon>Nephilidae</taxon>
        <taxon>Nephila</taxon>
    </lineage>
</organism>
<evidence type="ECO:0000313" key="2">
    <source>
        <dbReference type="EMBL" id="GFS99888.1"/>
    </source>
</evidence>
<feature type="compositionally biased region" description="Basic and acidic residues" evidence="1">
    <location>
        <begin position="20"/>
        <end position="29"/>
    </location>
</feature>
<accession>A0A8X6N8D5</accession>
<dbReference type="EMBL" id="BMAW01101535">
    <property type="protein sequence ID" value="GFS99888.1"/>
    <property type="molecule type" value="Genomic_DNA"/>
</dbReference>
<proteinExistence type="predicted"/>
<keyword evidence="3" id="KW-1185">Reference proteome</keyword>
<protein>
    <submittedName>
        <fullName evidence="2">Uncharacterized protein</fullName>
    </submittedName>
</protein>